<evidence type="ECO:0000313" key="1">
    <source>
        <dbReference type="EMBL" id="MDN4121127.1"/>
    </source>
</evidence>
<evidence type="ECO:0000313" key="2">
    <source>
        <dbReference type="Proteomes" id="UP001168613"/>
    </source>
</evidence>
<dbReference type="EMBL" id="JAJHNU010000001">
    <property type="protein sequence ID" value="MDN4121127.1"/>
    <property type="molecule type" value="Genomic_DNA"/>
</dbReference>
<evidence type="ECO:0008006" key="3">
    <source>
        <dbReference type="Google" id="ProtNLM"/>
    </source>
</evidence>
<proteinExistence type="predicted"/>
<organism evidence="1 2">
    <name type="scientific">Alcaligenes endophyticus</name>
    <dbReference type="NCBI Taxonomy" id="1929088"/>
    <lineage>
        <taxon>Bacteria</taxon>
        <taxon>Pseudomonadati</taxon>
        <taxon>Pseudomonadota</taxon>
        <taxon>Betaproteobacteria</taxon>
        <taxon>Burkholderiales</taxon>
        <taxon>Alcaligenaceae</taxon>
        <taxon>Alcaligenes</taxon>
    </lineage>
</organism>
<name>A0ABT8EIV2_9BURK</name>
<accession>A0ABT8EIV2</accession>
<sequence>MVALSMSVSAQEDGDLFKTQIFLTPYSQMGNWQQSTPRISGRVLAMTGYTRYLGVRDGYAQIPRSSWMSTQPSIEGAFVVQLTEQLSIRTKAGIDSSSNETRNNSFSDLGGDMDNLFLAYTADRYALYGGKIDVGYGDAWHLIDGVYSGFTEGVHYRGAVGFGARRTFGSPGAPTHSVAAVLFKRDGGGLGKRLSFDGGLLRAQGSPSFSDRFKSVVLSYDVRGQGSLEGLQAGLDAGRLEAQPGFGKNTSLVSLRVRYQAALRNRWNAAWYSEATYATAFQGLAVSNGHGVSSISLSRDRWQWVLTGALRKVADRHETLARYGLHGGWDWGISGAVTYVTESGFIVQAGLVRQRDQALVVNQGVVRLAYQLEL</sequence>
<dbReference type="Proteomes" id="UP001168613">
    <property type="component" value="Unassembled WGS sequence"/>
</dbReference>
<dbReference type="RefSeq" id="WP_266124758.1">
    <property type="nucleotide sequence ID" value="NZ_JAJHNU010000001.1"/>
</dbReference>
<keyword evidence="2" id="KW-1185">Reference proteome</keyword>
<reference evidence="1" key="1">
    <citation type="submission" date="2021-11" db="EMBL/GenBank/DDBJ databases">
        <title>Draft genome sequence of Alcaligenes endophyticus type strain CCUG 75668T.</title>
        <authorList>
            <person name="Salva-Serra F."/>
            <person name="Duran R.E."/>
            <person name="Seeger M."/>
            <person name="Moore E.R.B."/>
            <person name="Jaen-Luchoro D."/>
        </authorList>
    </citation>
    <scope>NUCLEOTIDE SEQUENCE</scope>
    <source>
        <strain evidence="1">CCUG 75668</strain>
    </source>
</reference>
<protein>
    <recommendedName>
        <fullName evidence="3">Porin</fullName>
    </recommendedName>
</protein>
<comment type="caution">
    <text evidence="1">The sequence shown here is derived from an EMBL/GenBank/DDBJ whole genome shotgun (WGS) entry which is preliminary data.</text>
</comment>
<gene>
    <name evidence="1" type="ORF">LMS43_07485</name>
</gene>